<sequence>MDQGTIEILVLAFVAGFVLFRLYTTLGRRTGAERPEPRPAPAQAGLAPDVAAPTPFPAALQGGAAADGLMAIVRADPSFDAEYFVSGARGAYELIVNAFAKGDKDALRDLLTPRVYESYVAAITAREEKGELGPELVRLKSGEIADAALQGDIARVTVKFEAELAEGAHGVRDAREKWTFERDVRSPDPNWRLARVTAA</sequence>
<proteinExistence type="predicted"/>
<dbReference type="Proteomes" id="UP000431269">
    <property type="component" value="Chromosome"/>
</dbReference>
<keyword evidence="1" id="KW-0812">Transmembrane</keyword>
<accession>A0A6I6MS95</accession>
<keyword evidence="1" id="KW-1133">Transmembrane helix</keyword>
<gene>
    <name evidence="3" type="ORF">DSM104635_03876</name>
</gene>
<keyword evidence="4" id="KW-1185">Reference proteome</keyword>
<dbReference type="RefSeq" id="WP_158767846.1">
    <property type="nucleotide sequence ID" value="NZ_CP047045.1"/>
</dbReference>
<evidence type="ECO:0000256" key="1">
    <source>
        <dbReference type="SAM" id="Phobius"/>
    </source>
</evidence>
<dbReference type="InterPro" id="IPR007379">
    <property type="entry name" value="Tim44-like_dom"/>
</dbReference>
<dbReference type="EMBL" id="CP047045">
    <property type="protein sequence ID" value="QGZ97011.1"/>
    <property type="molecule type" value="Genomic_DNA"/>
</dbReference>
<feature type="domain" description="Tim44-like" evidence="2">
    <location>
        <begin position="65"/>
        <end position="198"/>
    </location>
</feature>
<dbReference type="Gene3D" id="3.10.450.240">
    <property type="match status" value="1"/>
</dbReference>
<evidence type="ECO:0000259" key="2">
    <source>
        <dbReference type="SMART" id="SM00978"/>
    </source>
</evidence>
<dbReference type="SUPFAM" id="SSF54427">
    <property type="entry name" value="NTF2-like"/>
    <property type="match status" value="1"/>
</dbReference>
<dbReference type="NCBIfam" id="NF033779">
    <property type="entry name" value="Tim44_TimA_adap"/>
    <property type="match status" value="1"/>
</dbReference>
<keyword evidence="1" id="KW-0472">Membrane</keyword>
<reference evidence="4" key="1">
    <citation type="submission" date="2019-12" db="EMBL/GenBank/DDBJ databases">
        <title>Complete genome of Terracaulis silvestris 0127_4.</title>
        <authorList>
            <person name="Vieira S."/>
            <person name="Riedel T."/>
            <person name="Sproer C."/>
            <person name="Pascual J."/>
            <person name="Boedeker C."/>
            <person name="Overmann J."/>
        </authorList>
    </citation>
    <scope>NUCLEOTIDE SEQUENCE [LARGE SCALE GENOMIC DNA]</scope>
    <source>
        <strain evidence="4">0127_4</strain>
    </source>
</reference>
<dbReference type="PANTHER" id="PTHR41542">
    <property type="entry name" value="BLL5807 PROTEIN"/>
    <property type="match status" value="1"/>
</dbReference>
<organism evidence="3 4">
    <name type="scientific">Terricaulis silvestris</name>
    <dbReference type="NCBI Taxonomy" id="2686094"/>
    <lineage>
        <taxon>Bacteria</taxon>
        <taxon>Pseudomonadati</taxon>
        <taxon>Pseudomonadota</taxon>
        <taxon>Alphaproteobacteria</taxon>
        <taxon>Caulobacterales</taxon>
        <taxon>Caulobacteraceae</taxon>
        <taxon>Terricaulis</taxon>
    </lineage>
</organism>
<dbReference type="Pfam" id="PF04280">
    <property type="entry name" value="Tim44"/>
    <property type="match status" value="1"/>
</dbReference>
<dbReference type="SMART" id="SM00978">
    <property type="entry name" value="Tim44"/>
    <property type="match status" value="1"/>
</dbReference>
<dbReference type="KEGG" id="tsv:DSM104635_03876"/>
<evidence type="ECO:0000313" key="3">
    <source>
        <dbReference type="EMBL" id="QGZ97011.1"/>
    </source>
</evidence>
<dbReference type="AlphaFoldDB" id="A0A6I6MS95"/>
<protein>
    <submittedName>
        <fullName evidence="3">Tim44-like domain protein</fullName>
    </submittedName>
</protein>
<dbReference type="PANTHER" id="PTHR41542:SF1">
    <property type="entry name" value="BLL5807 PROTEIN"/>
    <property type="match status" value="1"/>
</dbReference>
<name>A0A6I6MS95_9CAUL</name>
<dbReference type="InterPro" id="IPR032710">
    <property type="entry name" value="NTF2-like_dom_sf"/>
</dbReference>
<evidence type="ECO:0000313" key="4">
    <source>
        <dbReference type="Proteomes" id="UP000431269"/>
    </source>
</evidence>
<feature type="transmembrane region" description="Helical" evidence="1">
    <location>
        <begin position="6"/>
        <end position="24"/>
    </location>
</feature>